<dbReference type="RefSeq" id="WP_055657278.1">
    <property type="nucleotide sequence ID" value="NZ_CABIXC010000010.1"/>
</dbReference>
<sequence length="274" mass="30875">MEFPGKRPGKKSTALEKEWAALKKSEARFVERQKEKGPSIINQKLDRVVPEKLKGTLDAAFYKAFQLVFEKGGTVINKTYRKEDGEYRQKLNAYAVGLKENRKNLKAFSKQAGVSKTKNLLISGVEGIGTGVFGIGIPDIPLFTGVILKSLYEIAVSYGYAYESEREQEFLLEIIKTALERGGELAEDNERINRWIEGTGGLEEKKVLMRKTADRLSEELLYMKFVQGLPVVGVAGGLSDCVYLKKITDYAELKYRRRFLWERNAAGEGAWSRG</sequence>
<accession>A0A174H517</accession>
<protein>
    <submittedName>
        <fullName evidence="1">EcsC protein family</fullName>
    </submittedName>
</protein>
<dbReference type="Proteomes" id="UP000095651">
    <property type="component" value="Unassembled WGS sequence"/>
</dbReference>
<reference evidence="1 2" key="1">
    <citation type="submission" date="2015-09" db="EMBL/GenBank/DDBJ databases">
        <authorList>
            <consortium name="Pathogen Informatics"/>
        </authorList>
    </citation>
    <scope>NUCLEOTIDE SEQUENCE [LARGE SCALE GENOMIC DNA]</scope>
    <source>
        <strain evidence="1 2">2789STDY5608850</strain>
    </source>
</reference>
<dbReference type="EMBL" id="CYZE01000010">
    <property type="protein sequence ID" value="CUO69331.1"/>
    <property type="molecule type" value="Genomic_DNA"/>
</dbReference>
<dbReference type="PANTHER" id="PTHR41260:SF1">
    <property type="entry name" value="PROTEIN ECSC"/>
    <property type="match status" value="1"/>
</dbReference>
<evidence type="ECO:0000313" key="1">
    <source>
        <dbReference type="EMBL" id="CUO69331.1"/>
    </source>
</evidence>
<proteinExistence type="predicted"/>
<name>A0A174H517_9FIRM</name>
<gene>
    <name evidence="1" type="ORF">ERS852407_03620</name>
</gene>
<organism evidence="1 2">
    <name type="scientific">Hungatella hathewayi</name>
    <dbReference type="NCBI Taxonomy" id="154046"/>
    <lineage>
        <taxon>Bacteria</taxon>
        <taxon>Bacillati</taxon>
        <taxon>Bacillota</taxon>
        <taxon>Clostridia</taxon>
        <taxon>Lachnospirales</taxon>
        <taxon>Lachnospiraceae</taxon>
        <taxon>Hungatella</taxon>
    </lineage>
</organism>
<dbReference type="InterPro" id="IPR024787">
    <property type="entry name" value="EcsC"/>
</dbReference>
<dbReference type="PANTHER" id="PTHR41260">
    <property type="entry name" value="PROTEIN ECSC"/>
    <property type="match status" value="1"/>
</dbReference>
<dbReference type="Pfam" id="PF12787">
    <property type="entry name" value="EcsC"/>
    <property type="match status" value="1"/>
</dbReference>
<evidence type="ECO:0000313" key="2">
    <source>
        <dbReference type="Proteomes" id="UP000095651"/>
    </source>
</evidence>
<dbReference type="AlphaFoldDB" id="A0A174H517"/>